<feature type="region of interest" description="Disordered" evidence="1">
    <location>
        <begin position="126"/>
        <end position="146"/>
    </location>
</feature>
<comment type="caution">
    <text evidence="2">The sequence shown here is derived from an EMBL/GenBank/DDBJ whole genome shotgun (WGS) entry which is preliminary data.</text>
</comment>
<evidence type="ECO:0000313" key="2">
    <source>
        <dbReference type="EMBL" id="CAK1542186.1"/>
    </source>
</evidence>
<name>A0AAV1J0P5_9NEOP</name>
<feature type="compositionally biased region" description="Polar residues" evidence="1">
    <location>
        <begin position="536"/>
        <end position="547"/>
    </location>
</feature>
<feature type="compositionally biased region" description="Polar residues" evidence="1">
    <location>
        <begin position="27"/>
        <end position="36"/>
    </location>
</feature>
<keyword evidence="3" id="KW-1185">Reference proteome</keyword>
<evidence type="ECO:0000313" key="3">
    <source>
        <dbReference type="Proteomes" id="UP001497472"/>
    </source>
</evidence>
<protein>
    <submittedName>
        <fullName evidence="2">Uncharacterized protein</fullName>
    </submittedName>
</protein>
<proteinExistence type="predicted"/>
<dbReference type="Proteomes" id="UP001497472">
    <property type="component" value="Unassembled WGS sequence"/>
</dbReference>
<evidence type="ECO:0000256" key="1">
    <source>
        <dbReference type="SAM" id="MobiDB-lite"/>
    </source>
</evidence>
<organism evidence="2 3">
    <name type="scientific">Leptosia nina</name>
    <dbReference type="NCBI Taxonomy" id="320188"/>
    <lineage>
        <taxon>Eukaryota</taxon>
        <taxon>Metazoa</taxon>
        <taxon>Ecdysozoa</taxon>
        <taxon>Arthropoda</taxon>
        <taxon>Hexapoda</taxon>
        <taxon>Insecta</taxon>
        <taxon>Pterygota</taxon>
        <taxon>Neoptera</taxon>
        <taxon>Endopterygota</taxon>
        <taxon>Lepidoptera</taxon>
        <taxon>Glossata</taxon>
        <taxon>Ditrysia</taxon>
        <taxon>Papilionoidea</taxon>
        <taxon>Pieridae</taxon>
        <taxon>Pierinae</taxon>
        <taxon>Leptosia</taxon>
    </lineage>
</organism>
<feature type="region of interest" description="Disordered" evidence="1">
    <location>
        <begin position="536"/>
        <end position="587"/>
    </location>
</feature>
<accession>A0AAV1J0P5</accession>
<reference evidence="2 3" key="1">
    <citation type="submission" date="2023-11" db="EMBL/GenBank/DDBJ databases">
        <authorList>
            <person name="Okamura Y."/>
        </authorList>
    </citation>
    <scope>NUCLEOTIDE SEQUENCE [LARGE SCALE GENOMIC DNA]</scope>
</reference>
<feature type="region of interest" description="Disordered" evidence="1">
    <location>
        <begin position="27"/>
        <end position="48"/>
    </location>
</feature>
<dbReference type="AlphaFoldDB" id="A0AAV1J0P5"/>
<dbReference type="EMBL" id="CAVLEF010000003">
    <property type="protein sequence ID" value="CAK1542186.1"/>
    <property type="molecule type" value="Genomic_DNA"/>
</dbReference>
<gene>
    <name evidence="2" type="ORF">LNINA_LOCUS2102</name>
</gene>
<sequence>MAIYSSENQYSDPNNWQVSKKTASCYNESLTSGSSNRSKRKTKSMMSPYLNGEKVTLHSRVTEKKLVHRKTTDFVSSFPLAADIYKANSDEFKLTKRKTKKAKKCVHAFSNDRSLLPQACTVSDMNDSEYNETKDSRKPKPKVKKRRINKKFPEKKIAIFDRDARYCSQLNINLDSSSTDMFKHLTGDSGKVGKKPKNAYGRNQLVDNDVWAVLRNINKMHFVPSPPMSVDSVESIKKQVHARRRPSDRTDTSYVETCRTEEFAYISYDSTSLNSHSRSSSFDRVTVIGRQDEVKNTCTNIDKDDAEPLHNSDLVQKTRVRASKPRYKTNTKDQKERREEIKLQTDHSITHKKEEIIKNENVLNHSTCKLLAIENEVKNNSRKVSALNITVNAGIKPAGNQITSKTSIPDQHDQINGITRVVLCKGKDDNDFKLNDNNFRQQMSLRKPKVSTTVPSTIITKLTKTDIRRKLASLKYPIIVTGKDQVSSCMHVIDYEPPQFSGLNKLIWPFMVDWLPESQKLAIKGQKNTAIGQEKNSIPRSTNNVCDNSKAHSNVLKKTQKDVEVKSKANRNKNSGLDLKPSKSRERPVRLFKDRMMTLVYNKKNSNLPNAQKCKNNNHIPGKHMSIETQTQEKPIIRKEKQFSLLIPTSPLSDISNTKVKSHWAKAKWASDFIENVIRKVKTGVYYGHETHRILKDSETKSTQTDIKENDFNDAKTVNEDDKLIAILNGVALPGFEDNIQNLELTTITKNQITVKHCKTNVTVQFDIAFPFEAKTTVPKKESLHILPIAVNESRIYKYKATITNAALPAEICSIFPKMLSSIFDSNTISTLSEPIVDSDDCNGLSPIKELTQAESSVGLNTLCLLQIAQANTEILQNGNFSASSQSNRNSNQQFHKINLAGCSKLLKLLPKINKDILFDHTKYYFHKSPILNFHVPIAANDIPTRPENFDTKKENTCTAIVPYIPKQYEIKDFMIPRKEIKEPICLKYFLNFCFSYVNCWNLKNFGDKTVVSLNNTNKDISFVIHKLKVDLLYTPSDSSTKPNDNSLFELKHCLKGNIKRPHHRIAIKNVSKKSDGKFCRKCKSTSSISHYKKSTPLQKIANLDEFFQALGSAKCLAGVIDGDIERKILLFIVEMKCWITELTPSQALLILLFANKKESSNLIRFRHVLLQGIAKNRITKASELDMEIEVIEREKLNNSVHFEGISYLPASQENQDNLLEELYWIAKTTASDYQKPFDKTSERLLKSLLSKRKRLNPSYLRVMARYVGLGLLNSK</sequence>